<organism evidence="1 2">
    <name type="scientific">Enterobacter cloacae S611</name>
    <dbReference type="NCBI Taxonomy" id="1399146"/>
    <lineage>
        <taxon>Bacteria</taxon>
        <taxon>Pseudomonadati</taxon>
        <taxon>Pseudomonadota</taxon>
        <taxon>Gammaproteobacteria</taxon>
        <taxon>Enterobacterales</taxon>
        <taxon>Enterobacteriaceae</taxon>
        <taxon>Enterobacter</taxon>
        <taxon>Enterobacter cloacae complex</taxon>
    </lineage>
</organism>
<proteinExistence type="predicted"/>
<evidence type="ECO:0000313" key="1">
    <source>
        <dbReference type="EMBL" id="ESS59109.1"/>
    </source>
</evidence>
<accession>A0ABP2ZTG2</accession>
<evidence type="ECO:0000313" key="2">
    <source>
        <dbReference type="Proteomes" id="UP000017834"/>
    </source>
</evidence>
<keyword evidence="2" id="KW-1185">Reference proteome</keyword>
<reference evidence="1 2" key="1">
    <citation type="journal article" date="2014" name="Genome Announc.">
        <title>Draft Genome Sequence of Enterobacter cloacae Strain S611.</title>
        <authorList>
            <person name="Wang D."/>
            <person name="Han C.S."/>
            <person name="Dichosa A.E."/>
            <person name="Gleasner C.D."/>
            <person name="Johnson S.L."/>
            <person name="Daligault H.E."/>
            <person name="Davenport K.W."/>
            <person name="Li P.E."/>
            <person name="Pierson E.A."/>
            <person name="Pierson L.S.III."/>
        </authorList>
    </citation>
    <scope>NUCLEOTIDE SEQUENCE [LARGE SCALE GENOMIC DNA]</scope>
    <source>
        <strain evidence="1 2">S611</strain>
    </source>
</reference>
<dbReference type="EMBL" id="AXOM01000026">
    <property type="protein sequence ID" value="ESS59109.1"/>
    <property type="molecule type" value="Genomic_DNA"/>
</dbReference>
<protein>
    <submittedName>
        <fullName evidence="1">Uncharacterized protein</fullName>
    </submittedName>
</protein>
<comment type="caution">
    <text evidence="1">The sequence shown here is derived from an EMBL/GenBank/DDBJ whole genome shotgun (WGS) entry which is preliminary data.</text>
</comment>
<gene>
    <name evidence="1" type="ORF">EDP2_3837</name>
</gene>
<sequence>MRQQLSGFLIAQLFCQRAERAVRGNFVMLYFLRRGNQAGIAQGAFFARFDHFVRFFNQTFHRVTLHAFQFHVGFSFQQHIDTFNLTVGLFEMLFKGLYQFSVRGFTRHFGQCARQLLLGAVNVRQTMNKKVVKRINLHNIHPIIALKIASHRWLASY</sequence>
<name>A0ABP2ZTG2_ENTCL</name>
<dbReference type="Proteomes" id="UP000017834">
    <property type="component" value="Unassembled WGS sequence"/>
</dbReference>